<name>A0ABT7E301_9NEIS</name>
<sequence length="97" mass="10458">MSISVEIPTLLRPLTGGLKRLDADGATVYEVLQQLEQRYPGLQDRLLKDGAVRRFMNLYVNDEDIRFAQELATPVSAGDCLTILPAVAGGAAGEGAR</sequence>
<gene>
    <name evidence="1" type="ORF">PZA18_21835</name>
</gene>
<dbReference type="InterPro" id="IPR012675">
    <property type="entry name" value="Beta-grasp_dom_sf"/>
</dbReference>
<dbReference type="InterPro" id="IPR016155">
    <property type="entry name" value="Mopterin_synth/thiamin_S_b"/>
</dbReference>
<dbReference type="InterPro" id="IPR003749">
    <property type="entry name" value="ThiS/MoaD-like"/>
</dbReference>
<dbReference type="InterPro" id="IPR052045">
    <property type="entry name" value="Sulfur_Carrier/Prot_Modifier"/>
</dbReference>
<protein>
    <submittedName>
        <fullName evidence="1">MoaD/ThiS family protein</fullName>
    </submittedName>
</protein>
<keyword evidence="2" id="KW-1185">Reference proteome</keyword>
<proteinExistence type="predicted"/>
<dbReference type="Proteomes" id="UP001172778">
    <property type="component" value="Unassembled WGS sequence"/>
</dbReference>
<organism evidence="1 2">
    <name type="scientific">Parachitinimonas caeni</name>
    <dbReference type="NCBI Taxonomy" id="3031301"/>
    <lineage>
        <taxon>Bacteria</taxon>
        <taxon>Pseudomonadati</taxon>
        <taxon>Pseudomonadota</taxon>
        <taxon>Betaproteobacteria</taxon>
        <taxon>Neisseriales</taxon>
        <taxon>Chitinibacteraceae</taxon>
        <taxon>Parachitinimonas</taxon>
    </lineage>
</organism>
<dbReference type="RefSeq" id="WP_284103010.1">
    <property type="nucleotide sequence ID" value="NZ_JARRAF010000046.1"/>
</dbReference>
<dbReference type="PANTHER" id="PTHR38031:SF1">
    <property type="entry name" value="SULFUR CARRIER PROTEIN CYSO"/>
    <property type="match status" value="1"/>
</dbReference>
<evidence type="ECO:0000313" key="1">
    <source>
        <dbReference type="EMBL" id="MDK2126690.1"/>
    </source>
</evidence>
<accession>A0ABT7E301</accession>
<dbReference type="EMBL" id="JARRAF010000046">
    <property type="protein sequence ID" value="MDK2126690.1"/>
    <property type="molecule type" value="Genomic_DNA"/>
</dbReference>
<dbReference type="PANTHER" id="PTHR38031">
    <property type="entry name" value="SULFUR CARRIER PROTEIN SLR0821-RELATED"/>
    <property type="match status" value="1"/>
</dbReference>
<dbReference type="Pfam" id="PF02597">
    <property type="entry name" value="ThiS"/>
    <property type="match status" value="1"/>
</dbReference>
<comment type="caution">
    <text evidence="1">The sequence shown here is derived from an EMBL/GenBank/DDBJ whole genome shotgun (WGS) entry which is preliminary data.</text>
</comment>
<dbReference type="Gene3D" id="3.10.20.30">
    <property type="match status" value="1"/>
</dbReference>
<reference evidence="1" key="1">
    <citation type="submission" date="2023-03" db="EMBL/GenBank/DDBJ databases">
        <title>Chitinimonas shenzhenensis gen. nov., sp. nov., a novel member of family Burkholderiaceae isolated from activated sludge collected in Shen Zhen, China.</title>
        <authorList>
            <person name="Wang X."/>
        </authorList>
    </citation>
    <scope>NUCLEOTIDE SEQUENCE</scope>
    <source>
        <strain evidence="1">DQS-5</strain>
    </source>
</reference>
<dbReference type="SUPFAM" id="SSF54285">
    <property type="entry name" value="MoaD/ThiS"/>
    <property type="match status" value="1"/>
</dbReference>
<evidence type="ECO:0000313" key="2">
    <source>
        <dbReference type="Proteomes" id="UP001172778"/>
    </source>
</evidence>